<evidence type="ECO:0000256" key="1">
    <source>
        <dbReference type="SAM" id="Phobius"/>
    </source>
</evidence>
<accession>A0A0H1RE16</accession>
<protein>
    <submittedName>
        <fullName evidence="2">Uncharacterized protein</fullName>
    </submittedName>
</protein>
<name>A0A0H1RE16_9HYPH</name>
<evidence type="ECO:0000313" key="2">
    <source>
        <dbReference type="EMBL" id="KLK93423.1"/>
    </source>
</evidence>
<keyword evidence="1" id="KW-0472">Membrane</keyword>
<comment type="caution">
    <text evidence="2">The sequence shown here is derived from an EMBL/GenBank/DDBJ whole genome shotgun (WGS) entry which is preliminary data.</text>
</comment>
<dbReference type="EMBL" id="LCYG01000020">
    <property type="protein sequence ID" value="KLK93423.1"/>
    <property type="molecule type" value="Genomic_DNA"/>
</dbReference>
<keyword evidence="1" id="KW-0812">Transmembrane</keyword>
<dbReference type="Proteomes" id="UP000035489">
    <property type="component" value="Unassembled WGS sequence"/>
</dbReference>
<sequence>MILAYVVFGLVGAVAAPAVVGLMMPASALDLLACALLGANVTPFGVALVVLLRDFLANGSERKRSAADEARAVRGM</sequence>
<proteinExistence type="predicted"/>
<dbReference type="AlphaFoldDB" id="A0A0H1RE16"/>
<feature type="transmembrane region" description="Helical" evidence="1">
    <location>
        <begin position="31"/>
        <end position="52"/>
    </location>
</feature>
<reference evidence="2 3" key="1">
    <citation type="submission" date="2015-05" db="EMBL/GenBank/DDBJ databases">
        <title>Draft genome sequence of Microvirga vignae strain BR3299, a novel nitrogen fixing bacteria isolated from Brazil semi-aired region.</title>
        <authorList>
            <person name="Zilli J.E."/>
            <person name="Passos S.R."/>
            <person name="Leite J."/>
            <person name="Baldani J.I."/>
            <person name="Xavier G.R."/>
            <person name="Rumjaneck N.G."/>
            <person name="Simoes-Araujo J.L."/>
        </authorList>
    </citation>
    <scope>NUCLEOTIDE SEQUENCE [LARGE SCALE GENOMIC DNA]</scope>
    <source>
        <strain evidence="2 3">BR3299</strain>
    </source>
</reference>
<evidence type="ECO:0000313" key="3">
    <source>
        <dbReference type="Proteomes" id="UP000035489"/>
    </source>
</evidence>
<dbReference type="PATRIC" id="fig|1225564.3.peg.2381"/>
<organism evidence="2 3">
    <name type="scientific">Microvirga vignae</name>
    <dbReference type="NCBI Taxonomy" id="1225564"/>
    <lineage>
        <taxon>Bacteria</taxon>
        <taxon>Pseudomonadati</taxon>
        <taxon>Pseudomonadota</taxon>
        <taxon>Alphaproteobacteria</taxon>
        <taxon>Hyphomicrobiales</taxon>
        <taxon>Methylobacteriaceae</taxon>
        <taxon>Microvirga</taxon>
    </lineage>
</organism>
<dbReference type="RefSeq" id="WP_047188628.1">
    <property type="nucleotide sequence ID" value="NZ_LCYG01000020.1"/>
</dbReference>
<keyword evidence="1" id="KW-1133">Transmembrane helix</keyword>
<keyword evidence="3" id="KW-1185">Reference proteome</keyword>
<gene>
    <name evidence="2" type="ORF">AA309_08845</name>
</gene>